<feature type="chain" id="PRO_5035734089" evidence="2">
    <location>
        <begin position="21"/>
        <end position="175"/>
    </location>
</feature>
<feature type="compositionally biased region" description="Polar residues" evidence="1">
    <location>
        <begin position="98"/>
        <end position="117"/>
    </location>
</feature>
<evidence type="ECO:0000313" key="3">
    <source>
        <dbReference type="EMBL" id="CAH1781949.1"/>
    </source>
</evidence>
<dbReference type="Proteomes" id="UP000749559">
    <property type="component" value="Unassembled WGS sequence"/>
</dbReference>
<evidence type="ECO:0000256" key="2">
    <source>
        <dbReference type="SAM" id="SignalP"/>
    </source>
</evidence>
<evidence type="ECO:0000256" key="1">
    <source>
        <dbReference type="SAM" id="MobiDB-lite"/>
    </source>
</evidence>
<proteinExistence type="predicted"/>
<name>A0A8S4NK76_OWEFU</name>
<accession>A0A8S4NK76</accession>
<feature type="compositionally biased region" description="Polar residues" evidence="1">
    <location>
        <begin position="71"/>
        <end position="90"/>
    </location>
</feature>
<protein>
    <submittedName>
        <fullName evidence="3">Uncharacterized protein</fullName>
    </submittedName>
</protein>
<keyword evidence="4" id="KW-1185">Reference proteome</keyword>
<feature type="signal peptide" evidence="2">
    <location>
        <begin position="1"/>
        <end position="20"/>
    </location>
</feature>
<organism evidence="3 4">
    <name type="scientific">Owenia fusiformis</name>
    <name type="common">Polychaete worm</name>
    <dbReference type="NCBI Taxonomy" id="6347"/>
    <lineage>
        <taxon>Eukaryota</taxon>
        <taxon>Metazoa</taxon>
        <taxon>Spiralia</taxon>
        <taxon>Lophotrochozoa</taxon>
        <taxon>Annelida</taxon>
        <taxon>Polychaeta</taxon>
        <taxon>Sedentaria</taxon>
        <taxon>Canalipalpata</taxon>
        <taxon>Sabellida</taxon>
        <taxon>Oweniida</taxon>
        <taxon>Oweniidae</taxon>
        <taxon>Owenia</taxon>
    </lineage>
</organism>
<dbReference type="EMBL" id="CAIIXF020000004">
    <property type="protein sequence ID" value="CAH1781949.1"/>
    <property type="molecule type" value="Genomic_DNA"/>
</dbReference>
<keyword evidence="2" id="KW-0732">Signal</keyword>
<dbReference type="AlphaFoldDB" id="A0A8S4NK76"/>
<feature type="region of interest" description="Disordered" evidence="1">
    <location>
        <begin position="156"/>
        <end position="175"/>
    </location>
</feature>
<feature type="compositionally biased region" description="Polar residues" evidence="1">
    <location>
        <begin position="41"/>
        <end position="61"/>
    </location>
</feature>
<sequence length="175" mass="18224">MKCVSSSVLILVLCIGPITSQTKTTWVPWTTPFSFTTLAPSTPGWPSSANPSTASQTSAKPPTTPGWPSSIKPSTAVQTSTNGQPTTKEPITTGDEIVSSTMEPSTNYPSTTYEKGTPSTKVATIIPPITVVNTRASQGSSFATIIREGFTTPVNGQPSTVVPTRASRGSSFATI</sequence>
<feature type="non-terminal residue" evidence="3">
    <location>
        <position position="1"/>
    </location>
</feature>
<gene>
    <name evidence="3" type="ORF">OFUS_LOCUS8449</name>
</gene>
<reference evidence="3" key="1">
    <citation type="submission" date="2022-03" db="EMBL/GenBank/DDBJ databases">
        <authorList>
            <person name="Martin C."/>
        </authorList>
    </citation>
    <scope>NUCLEOTIDE SEQUENCE</scope>
</reference>
<feature type="region of interest" description="Disordered" evidence="1">
    <location>
        <begin position="41"/>
        <end position="117"/>
    </location>
</feature>
<comment type="caution">
    <text evidence="3">The sequence shown here is derived from an EMBL/GenBank/DDBJ whole genome shotgun (WGS) entry which is preliminary data.</text>
</comment>
<evidence type="ECO:0000313" key="4">
    <source>
        <dbReference type="Proteomes" id="UP000749559"/>
    </source>
</evidence>